<dbReference type="Proteomes" id="UP000712281">
    <property type="component" value="Unassembled WGS sequence"/>
</dbReference>
<gene>
    <name evidence="1" type="ORF">F2Q68_00011401</name>
</gene>
<sequence length="67" mass="7485">MIKLKEGGLVFKRPKANECGCYLRKKTLLCGLGYRVTETVNSECVSETYDQILSDAWRASKLTTPIG</sequence>
<name>A0A8S9KWB5_BRACR</name>
<organism evidence="1 2">
    <name type="scientific">Brassica cretica</name>
    <name type="common">Mustard</name>
    <dbReference type="NCBI Taxonomy" id="69181"/>
    <lineage>
        <taxon>Eukaryota</taxon>
        <taxon>Viridiplantae</taxon>
        <taxon>Streptophyta</taxon>
        <taxon>Embryophyta</taxon>
        <taxon>Tracheophyta</taxon>
        <taxon>Spermatophyta</taxon>
        <taxon>Magnoliopsida</taxon>
        <taxon>eudicotyledons</taxon>
        <taxon>Gunneridae</taxon>
        <taxon>Pentapetalae</taxon>
        <taxon>rosids</taxon>
        <taxon>malvids</taxon>
        <taxon>Brassicales</taxon>
        <taxon>Brassicaceae</taxon>
        <taxon>Brassiceae</taxon>
        <taxon>Brassica</taxon>
    </lineage>
</organism>
<accession>A0A8S9KWB5</accession>
<comment type="caution">
    <text evidence="1">The sequence shown here is derived from an EMBL/GenBank/DDBJ whole genome shotgun (WGS) entry which is preliminary data.</text>
</comment>
<reference evidence="1" key="1">
    <citation type="submission" date="2019-12" db="EMBL/GenBank/DDBJ databases">
        <title>Genome sequencing and annotation of Brassica cretica.</title>
        <authorList>
            <person name="Studholme D.J."/>
            <person name="Sarris P.F."/>
        </authorList>
    </citation>
    <scope>NUCLEOTIDE SEQUENCE</scope>
    <source>
        <strain evidence="1">PFS-001/15</strain>
        <tissue evidence="1">Leaf</tissue>
    </source>
</reference>
<dbReference type="EMBL" id="QGKW02000717">
    <property type="protein sequence ID" value="KAF2598017.1"/>
    <property type="molecule type" value="Genomic_DNA"/>
</dbReference>
<dbReference type="AlphaFoldDB" id="A0A8S9KWB5"/>
<evidence type="ECO:0000313" key="1">
    <source>
        <dbReference type="EMBL" id="KAF2598017.1"/>
    </source>
</evidence>
<proteinExistence type="predicted"/>
<evidence type="ECO:0000313" key="2">
    <source>
        <dbReference type="Proteomes" id="UP000712281"/>
    </source>
</evidence>
<protein>
    <submittedName>
        <fullName evidence="1">Uncharacterized protein</fullName>
    </submittedName>
</protein>